<evidence type="ECO:0000256" key="1">
    <source>
        <dbReference type="ARBA" id="ARBA00004162"/>
    </source>
</evidence>
<dbReference type="InterPro" id="IPR007168">
    <property type="entry name" value="Phageshock_PspC_N"/>
</dbReference>
<evidence type="ECO:0000256" key="5">
    <source>
        <dbReference type="ARBA" id="ARBA00023136"/>
    </source>
</evidence>
<dbReference type="HOGENOM" id="CLU_143433_0_1_9"/>
<evidence type="ECO:0000256" key="6">
    <source>
        <dbReference type="SAM" id="MobiDB-lite"/>
    </source>
</evidence>
<evidence type="ECO:0000313" key="10">
    <source>
        <dbReference type="Proteomes" id="UP000010296"/>
    </source>
</evidence>
<dbReference type="Pfam" id="PF04024">
    <property type="entry name" value="PspC"/>
    <property type="match status" value="1"/>
</dbReference>
<keyword evidence="3 7" id="KW-0812">Transmembrane</keyword>
<evidence type="ECO:0000259" key="8">
    <source>
        <dbReference type="Pfam" id="PF04024"/>
    </source>
</evidence>
<dbReference type="AlphaFoldDB" id="E6LF93"/>
<comment type="caution">
    <text evidence="9">The sequence shown here is derived from an EMBL/GenBank/DDBJ whole genome shotgun (WGS) entry which is preliminary data.</text>
</comment>
<feature type="domain" description="Phage shock protein PspC N-terminal" evidence="8">
    <location>
        <begin position="6"/>
        <end position="64"/>
    </location>
</feature>
<dbReference type="GO" id="GO:0005886">
    <property type="term" value="C:plasma membrane"/>
    <property type="evidence" value="ECO:0007669"/>
    <property type="project" value="UniProtKB-SubCell"/>
</dbReference>
<proteinExistence type="predicted"/>
<dbReference type="eggNOG" id="COG1983">
    <property type="taxonomic scope" value="Bacteria"/>
</dbReference>
<keyword evidence="5 7" id="KW-0472">Membrane</keyword>
<name>E6LF93_ENTI1</name>
<sequence>MKDMKKRLVKSSDNKVISGVLGGIAEFFNIDPTIVRVVFVILAVFSRLFPAFLIYVCLALVMPSKHTRTGGYGHDNEYYQKNDPTRRAKRKTAEKVEEDDDWSDF</sequence>
<dbReference type="InterPro" id="IPR052027">
    <property type="entry name" value="PspC"/>
</dbReference>
<dbReference type="STRING" id="888064.HMPREF9088_1033"/>
<feature type="transmembrane region" description="Helical" evidence="7">
    <location>
        <begin position="36"/>
        <end position="61"/>
    </location>
</feature>
<gene>
    <name evidence="9" type="ORF">HMPREF9088_1033</name>
</gene>
<feature type="compositionally biased region" description="Acidic residues" evidence="6">
    <location>
        <begin position="96"/>
        <end position="105"/>
    </location>
</feature>
<comment type="subcellular location">
    <subcellularLocation>
        <location evidence="1">Cell membrane</location>
        <topology evidence="1">Single-pass membrane protein</topology>
    </subcellularLocation>
</comment>
<dbReference type="EMBL" id="AEPV01000037">
    <property type="protein sequence ID" value="EFU74120.1"/>
    <property type="molecule type" value="Genomic_DNA"/>
</dbReference>
<dbReference type="Proteomes" id="UP000010296">
    <property type="component" value="Unassembled WGS sequence"/>
</dbReference>
<keyword evidence="2" id="KW-1003">Cell membrane</keyword>
<reference evidence="9 10" key="1">
    <citation type="submission" date="2010-12" db="EMBL/GenBank/DDBJ databases">
        <authorList>
            <person name="Muzny D."/>
            <person name="Qin X."/>
            <person name="Deng J."/>
            <person name="Jiang H."/>
            <person name="Liu Y."/>
            <person name="Qu J."/>
            <person name="Song X.-Z."/>
            <person name="Zhang L."/>
            <person name="Thornton R."/>
            <person name="Coyle M."/>
            <person name="Francisco L."/>
            <person name="Jackson L."/>
            <person name="Javaid M."/>
            <person name="Korchina V."/>
            <person name="Kovar C."/>
            <person name="Mata R."/>
            <person name="Mathew T."/>
            <person name="Ngo R."/>
            <person name="Nguyen L."/>
            <person name="Nguyen N."/>
            <person name="Okwuonu G."/>
            <person name="Ongeri F."/>
            <person name="Pham C."/>
            <person name="Simmons D."/>
            <person name="Wilczek-Boney K."/>
            <person name="Hale W."/>
            <person name="Jakkamsetti A."/>
            <person name="Pham P."/>
            <person name="Ruth R."/>
            <person name="San Lucas F."/>
            <person name="Warren J."/>
            <person name="Zhang J."/>
            <person name="Zhao Z."/>
            <person name="Zhou C."/>
            <person name="Zhu D."/>
            <person name="Lee S."/>
            <person name="Bess C."/>
            <person name="Blankenburg K."/>
            <person name="Forbes L."/>
            <person name="Fu Q."/>
            <person name="Gubbala S."/>
            <person name="Hirani K."/>
            <person name="Jayaseelan J.C."/>
            <person name="Lara F."/>
            <person name="Munidasa M."/>
            <person name="Palculict T."/>
            <person name="Patil S."/>
            <person name="Pu L.-L."/>
            <person name="Saada N."/>
            <person name="Tang L."/>
            <person name="Weissenberger G."/>
            <person name="Zhu Y."/>
            <person name="Hemphill L."/>
            <person name="Shang Y."/>
            <person name="Youmans B."/>
            <person name="Ayvaz T."/>
            <person name="Ross M."/>
            <person name="Santibanez J."/>
            <person name="Aqrawi P."/>
            <person name="Gross S."/>
            <person name="Joshi V."/>
            <person name="Fowler G."/>
            <person name="Nazareth L."/>
            <person name="Reid J."/>
            <person name="Worley K."/>
            <person name="Petrosino J."/>
            <person name="Highlander S."/>
            <person name="Gibbs R."/>
        </authorList>
    </citation>
    <scope>NUCLEOTIDE SEQUENCE [LARGE SCALE GENOMIC DNA]</scope>
    <source>
        <strain evidence="10">DSM 15952 / CCUG 50447 / LMG 22039 / TP 1.5</strain>
    </source>
</reference>
<evidence type="ECO:0000256" key="2">
    <source>
        <dbReference type="ARBA" id="ARBA00022475"/>
    </source>
</evidence>
<feature type="region of interest" description="Disordered" evidence="6">
    <location>
        <begin position="66"/>
        <end position="105"/>
    </location>
</feature>
<keyword evidence="10" id="KW-1185">Reference proteome</keyword>
<keyword evidence="4 7" id="KW-1133">Transmembrane helix</keyword>
<dbReference type="PANTHER" id="PTHR33885">
    <property type="entry name" value="PHAGE SHOCK PROTEIN C"/>
    <property type="match status" value="1"/>
</dbReference>
<feature type="compositionally biased region" description="Basic and acidic residues" evidence="6">
    <location>
        <begin position="74"/>
        <end position="95"/>
    </location>
</feature>
<evidence type="ECO:0000256" key="4">
    <source>
        <dbReference type="ARBA" id="ARBA00022989"/>
    </source>
</evidence>
<dbReference type="PATRIC" id="fig|888064.11.peg.276"/>
<protein>
    <submittedName>
        <fullName evidence="9">PspC domain protein</fullName>
    </submittedName>
</protein>
<evidence type="ECO:0000256" key="7">
    <source>
        <dbReference type="SAM" id="Phobius"/>
    </source>
</evidence>
<dbReference type="PANTHER" id="PTHR33885:SF3">
    <property type="entry name" value="PHAGE SHOCK PROTEIN C"/>
    <property type="match status" value="1"/>
</dbReference>
<evidence type="ECO:0000313" key="9">
    <source>
        <dbReference type="EMBL" id="EFU74120.1"/>
    </source>
</evidence>
<accession>E6LF93</accession>
<organism evidence="9 10">
    <name type="scientific">Enterococcus italicus (strain DSM 15952 / CCUG 50447 / LMG 22039 / TP 1.5)</name>
    <dbReference type="NCBI Taxonomy" id="888064"/>
    <lineage>
        <taxon>Bacteria</taxon>
        <taxon>Bacillati</taxon>
        <taxon>Bacillota</taxon>
        <taxon>Bacilli</taxon>
        <taxon>Lactobacillales</taxon>
        <taxon>Enterococcaceae</taxon>
        <taxon>Enterococcus</taxon>
    </lineage>
</organism>
<evidence type="ECO:0000256" key="3">
    <source>
        <dbReference type="ARBA" id="ARBA00022692"/>
    </source>
</evidence>